<organism evidence="2 3">
    <name type="scientific">Seminavis robusta</name>
    <dbReference type="NCBI Taxonomy" id="568900"/>
    <lineage>
        <taxon>Eukaryota</taxon>
        <taxon>Sar</taxon>
        <taxon>Stramenopiles</taxon>
        <taxon>Ochrophyta</taxon>
        <taxon>Bacillariophyta</taxon>
        <taxon>Bacillariophyceae</taxon>
        <taxon>Bacillariophycidae</taxon>
        <taxon>Naviculales</taxon>
        <taxon>Naviculaceae</taxon>
        <taxon>Seminavis</taxon>
    </lineage>
</organism>
<dbReference type="Proteomes" id="UP001153069">
    <property type="component" value="Unassembled WGS sequence"/>
</dbReference>
<evidence type="ECO:0000313" key="2">
    <source>
        <dbReference type="EMBL" id="CAB9521365.1"/>
    </source>
</evidence>
<feature type="region of interest" description="Disordered" evidence="1">
    <location>
        <begin position="43"/>
        <end position="67"/>
    </location>
</feature>
<sequence length="467" mass="51929">MKDAFHAQLRPSIVALDAPAAVNAPTVDAQHLMTQDFAMTQDFSPNYKHDTRNEHEKKRRRDDCNSDDGQLHDEAVLNCFFHVVLPFAKKNSYVKKIVNPEFAITRKERPIGSMQGTAYSHVRNIAHTKSVEQRRAVTELYLSSWRSKGECSAADHFQKEYCTYPTYNWNYSCSGECGVYPSNCPNESFNRHGIKSICADNAKNASLTHFLVHTARSLLREDSHCRGDPCTILIPRTCSTLMVAVTGFVREGVDIIEMGRDAFGNPTGWLGNLHHRIGIPLDSARVRLITAAVDGDARPFQRTSPNATKDLVADAMVSVTSSVCHLQIKDGSIVGDCDDCMKHLGYNCPCACYLRSKFGMLEKELEALRKTNSTSKGYAVKAECRGSTKRMYQSGLSKGTKRRCLPKMLESFETYLSTLQPHLGYRKMLSNGKSSYSQVKSIVGRIKEALPYAKTADEATGGATAII</sequence>
<gene>
    <name evidence="2" type="ORF">SEMRO_1188_G250620.1</name>
</gene>
<protein>
    <submittedName>
        <fullName evidence="2">Uncharacterized protein</fullName>
    </submittedName>
</protein>
<feature type="compositionally biased region" description="Basic and acidic residues" evidence="1">
    <location>
        <begin position="47"/>
        <end position="67"/>
    </location>
</feature>
<reference evidence="2" key="1">
    <citation type="submission" date="2020-06" db="EMBL/GenBank/DDBJ databases">
        <authorList>
            <consortium name="Plant Systems Biology data submission"/>
        </authorList>
    </citation>
    <scope>NUCLEOTIDE SEQUENCE</scope>
    <source>
        <strain evidence="2">D6</strain>
    </source>
</reference>
<name>A0A9N8HQR2_9STRA</name>
<evidence type="ECO:0000256" key="1">
    <source>
        <dbReference type="SAM" id="MobiDB-lite"/>
    </source>
</evidence>
<comment type="caution">
    <text evidence="2">The sequence shown here is derived from an EMBL/GenBank/DDBJ whole genome shotgun (WGS) entry which is preliminary data.</text>
</comment>
<evidence type="ECO:0000313" key="3">
    <source>
        <dbReference type="Proteomes" id="UP001153069"/>
    </source>
</evidence>
<dbReference type="EMBL" id="CAICTM010001186">
    <property type="protein sequence ID" value="CAB9521365.1"/>
    <property type="molecule type" value="Genomic_DNA"/>
</dbReference>
<keyword evidence="3" id="KW-1185">Reference proteome</keyword>
<accession>A0A9N8HQR2</accession>
<proteinExistence type="predicted"/>
<dbReference type="AlphaFoldDB" id="A0A9N8HQR2"/>